<dbReference type="AlphaFoldDB" id="A0A4D6HI16"/>
<evidence type="ECO:0000313" key="3">
    <source>
        <dbReference type="EMBL" id="QCC53410.1"/>
    </source>
</evidence>
<gene>
    <name evidence="3" type="ORF">DV706_02265</name>
</gene>
<protein>
    <submittedName>
        <fullName evidence="3">Universal stress protein</fullName>
    </submittedName>
</protein>
<dbReference type="KEGG" id="nbg:DV706_02265"/>
<dbReference type="PRINTS" id="PR01438">
    <property type="entry name" value="UNVRSLSTRESS"/>
</dbReference>
<dbReference type="Pfam" id="PF00582">
    <property type="entry name" value="Usp"/>
    <property type="match status" value="2"/>
</dbReference>
<dbReference type="EMBL" id="CP031305">
    <property type="protein sequence ID" value="QCC53410.1"/>
    <property type="molecule type" value="Genomic_DNA"/>
</dbReference>
<dbReference type="InterPro" id="IPR014729">
    <property type="entry name" value="Rossmann-like_a/b/a_fold"/>
</dbReference>
<dbReference type="GeneID" id="39850052"/>
<evidence type="ECO:0000313" key="4">
    <source>
        <dbReference type="Proteomes" id="UP000296822"/>
    </source>
</evidence>
<dbReference type="InterPro" id="IPR006016">
    <property type="entry name" value="UspA"/>
</dbReference>
<dbReference type="PANTHER" id="PTHR46268">
    <property type="entry name" value="STRESS RESPONSE PROTEIN NHAX"/>
    <property type="match status" value="1"/>
</dbReference>
<reference evidence="3 4" key="1">
    <citation type="journal article" date="2019" name="Nat. Commun.">
        <title>A new type of DNA phosphorothioation-based antiviral system in archaea.</title>
        <authorList>
            <person name="Xiong L."/>
            <person name="Liu S."/>
            <person name="Chen S."/>
            <person name="Xiao Y."/>
            <person name="Zhu B."/>
            <person name="Gao Y."/>
            <person name="Zhang Y."/>
            <person name="Chen B."/>
            <person name="Luo J."/>
            <person name="Deng Z."/>
            <person name="Chen X."/>
            <person name="Wang L."/>
            <person name="Chen S."/>
        </authorList>
    </citation>
    <scope>NUCLEOTIDE SEQUENCE [LARGE SCALE GENOMIC DNA]</scope>
    <source>
        <strain evidence="3 4">JCM 10635</strain>
    </source>
</reference>
<feature type="domain" description="UspA" evidence="2">
    <location>
        <begin position="4"/>
        <end position="142"/>
    </location>
</feature>
<evidence type="ECO:0000256" key="1">
    <source>
        <dbReference type="ARBA" id="ARBA00008791"/>
    </source>
</evidence>
<comment type="similarity">
    <text evidence="1">Belongs to the universal stress protein A family.</text>
</comment>
<dbReference type="InterPro" id="IPR006015">
    <property type="entry name" value="Universal_stress_UspA"/>
</dbReference>
<organism evidence="3 4">
    <name type="scientific">Natronorubrum bangense</name>
    <dbReference type="NCBI Taxonomy" id="61858"/>
    <lineage>
        <taxon>Archaea</taxon>
        <taxon>Methanobacteriati</taxon>
        <taxon>Methanobacteriota</taxon>
        <taxon>Stenosarchaea group</taxon>
        <taxon>Halobacteria</taxon>
        <taxon>Halobacteriales</taxon>
        <taxon>Natrialbaceae</taxon>
        <taxon>Natronorubrum</taxon>
    </lineage>
</organism>
<dbReference type="Proteomes" id="UP000296822">
    <property type="component" value="Chromosome"/>
</dbReference>
<dbReference type="Gene3D" id="3.40.50.620">
    <property type="entry name" value="HUPs"/>
    <property type="match status" value="2"/>
</dbReference>
<proteinExistence type="inferred from homology"/>
<sequence length="292" mass="30581">MDDSILLPVDGSASSVAAAEHAIAIARVTGATVHVLAVHEPTDFEYLPADEREPLRQATEAHSREAANSVADRVDNAGVTAVRTVREGVPYRVIVDVVAEADTDLIVMGTRGLTAARETVTRVGVTTGRVLTLTDVPVLAVPLGGRQWADTDPTGPNRVVIPTDGSDAAERAAEYALELATYSRGAVDVISIIDETNPALKNAPAAIIELCREGGHDAIEPIAIAARNRDLSVTADVVRGVPHDAIVSYAAAVDADLIAMGSRGLATVDEPLLGSTTVRVLERSDRPVLAVR</sequence>
<dbReference type="RefSeq" id="WP_006066775.1">
    <property type="nucleotide sequence ID" value="NZ_CP031305.1"/>
</dbReference>
<name>A0A4D6HI16_9EURY</name>
<feature type="domain" description="UspA" evidence="2">
    <location>
        <begin position="158"/>
        <end position="292"/>
    </location>
</feature>
<dbReference type="SUPFAM" id="SSF52402">
    <property type="entry name" value="Adenine nucleotide alpha hydrolases-like"/>
    <property type="match status" value="2"/>
</dbReference>
<dbReference type="PANTHER" id="PTHR46268:SF6">
    <property type="entry name" value="UNIVERSAL STRESS PROTEIN UP12"/>
    <property type="match status" value="1"/>
</dbReference>
<dbReference type="CDD" id="cd00293">
    <property type="entry name" value="USP-like"/>
    <property type="match status" value="2"/>
</dbReference>
<evidence type="ECO:0000259" key="2">
    <source>
        <dbReference type="Pfam" id="PF00582"/>
    </source>
</evidence>
<accession>A0A4D6HI16</accession>